<comment type="caution">
    <text evidence="2">The sequence shown here is derived from an EMBL/GenBank/DDBJ whole genome shotgun (WGS) entry which is preliminary data.</text>
</comment>
<proteinExistence type="predicted"/>
<dbReference type="Proteomes" id="UP000036890">
    <property type="component" value="Unassembled WGS sequence"/>
</dbReference>
<keyword evidence="1" id="KW-0472">Membrane</keyword>
<keyword evidence="1" id="KW-1133">Transmembrane helix</keyword>
<evidence type="ECO:0008006" key="4">
    <source>
        <dbReference type="Google" id="ProtNLM"/>
    </source>
</evidence>
<protein>
    <recommendedName>
        <fullName evidence="4">Transmembrane protein</fullName>
    </recommendedName>
</protein>
<dbReference type="OrthoDB" id="6043231at2"/>
<feature type="transmembrane region" description="Helical" evidence="1">
    <location>
        <begin position="77"/>
        <end position="98"/>
    </location>
</feature>
<gene>
    <name evidence="2" type="ORF">W7K_11270</name>
</gene>
<name>A0A0L8A9Y3_9GAMM</name>
<dbReference type="AlphaFoldDB" id="A0A0L8A9Y3"/>
<keyword evidence="1" id="KW-0812">Transmembrane</keyword>
<feature type="transmembrane region" description="Helical" evidence="1">
    <location>
        <begin position="12"/>
        <end position="31"/>
    </location>
</feature>
<evidence type="ECO:0000313" key="3">
    <source>
        <dbReference type="Proteomes" id="UP000036890"/>
    </source>
</evidence>
<dbReference type="EMBL" id="AJLO02000024">
    <property type="protein sequence ID" value="KOE98969.1"/>
    <property type="molecule type" value="Genomic_DNA"/>
</dbReference>
<evidence type="ECO:0000313" key="2">
    <source>
        <dbReference type="EMBL" id="KOE98969.1"/>
    </source>
</evidence>
<dbReference type="RefSeq" id="WP_010483559.1">
    <property type="nucleotide sequence ID" value="NZ_AJLO02000024.1"/>
</dbReference>
<evidence type="ECO:0000256" key="1">
    <source>
        <dbReference type="SAM" id="Phobius"/>
    </source>
</evidence>
<sequence length="100" mass="11223">MKSLVESFPIWASIILGAMWINAFAAHRMLLKIERERPEVLAAVGIIKVDWWLRCLRGIAVLALTSKGQALHQGERWVLRGVVMMYVFLIASGVSMLVGM</sequence>
<organism evidence="2 3">
    <name type="scientific">Stenotrophomonas geniculata N1</name>
    <dbReference type="NCBI Taxonomy" id="1167641"/>
    <lineage>
        <taxon>Bacteria</taxon>
        <taxon>Pseudomonadati</taxon>
        <taxon>Pseudomonadota</taxon>
        <taxon>Gammaproteobacteria</taxon>
        <taxon>Lysobacterales</taxon>
        <taxon>Lysobacteraceae</taxon>
        <taxon>Stenotrophomonas</taxon>
    </lineage>
</organism>
<accession>A0A0L8A9Y3</accession>
<reference evidence="2 3" key="1">
    <citation type="journal article" date="2012" name="J. Bacteriol.">
        <title>Genome sequence of a novel nicotine-degrading strain, Pseudomonas geniculata N1.</title>
        <authorList>
            <person name="Tang H."/>
            <person name="Yu H."/>
            <person name="Tai C."/>
            <person name="Huang K."/>
            <person name="Liu Y."/>
            <person name="Wang L."/>
            <person name="Yao Y."/>
            <person name="Wu G."/>
            <person name="Xu P."/>
        </authorList>
    </citation>
    <scope>NUCLEOTIDE SEQUENCE [LARGE SCALE GENOMIC DNA]</scope>
    <source>
        <strain evidence="2 3">N1</strain>
    </source>
</reference>
<dbReference type="GeneID" id="90527838"/>